<evidence type="ECO:0000313" key="4">
    <source>
        <dbReference type="EMBL" id="KAF8413342.1"/>
    </source>
</evidence>
<gene>
    <name evidence="4" type="ORF">HHK36_001321</name>
</gene>
<dbReference type="PANTHER" id="PTHR33566:SF6">
    <property type="entry name" value="PROTEIN DEFECTIVE IN MERISTEM SILENCING 3"/>
    <property type="match status" value="1"/>
</dbReference>
<name>A0A835DUX1_TETSI</name>
<keyword evidence="5" id="KW-1185">Reference proteome</keyword>
<dbReference type="InterPro" id="IPR029466">
    <property type="entry name" value="NAM-associated_C"/>
</dbReference>
<proteinExistence type="predicted"/>
<dbReference type="EMBL" id="JABCRI010000001">
    <property type="protein sequence ID" value="KAF8413342.1"/>
    <property type="molecule type" value="Genomic_DNA"/>
</dbReference>
<feature type="region of interest" description="Disordered" evidence="2">
    <location>
        <begin position="519"/>
        <end position="575"/>
    </location>
</feature>
<feature type="compositionally biased region" description="Polar residues" evidence="2">
    <location>
        <begin position="519"/>
        <end position="546"/>
    </location>
</feature>
<feature type="domain" description="No apical meristem-associated C-terminal" evidence="3">
    <location>
        <begin position="490"/>
        <end position="650"/>
    </location>
</feature>
<dbReference type="Pfam" id="PF14303">
    <property type="entry name" value="NAM-associated"/>
    <property type="match status" value="1"/>
</dbReference>
<comment type="caution">
    <text evidence="4">The sequence shown here is derived from an EMBL/GenBank/DDBJ whole genome shotgun (WGS) entry which is preliminary data.</text>
</comment>
<evidence type="ECO:0000256" key="1">
    <source>
        <dbReference type="SAM" id="Coils"/>
    </source>
</evidence>
<evidence type="ECO:0000313" key="5">
    <source>
        <dbReference type="Proteomes" id="UP000655225"/>
    </source>
</evidence>
<accession>A0A835DUX1</accession>
<dbReference type="Proteomes" id="UP000655225">
    <property type="component" value="Unassembled WGS sequence"/>
</dbReference>
<reference evidence="4 5" key="1">
    <citation type="submission" date="2020-04" db="EMBL/GenBank/DDBJ databases">
        <title>Plant Genome Project.</title>
        <authorList>
            <person name="Zhang R.-G."/>
        </authorList>
    </citation>
    <scope>NUCLEOTIDE SEQUENCE [LARGE SCALE GENOMIC DNA]</scope>
    <source>
        <strain evidence="4">YNK0</strain>
        <tissue evidence="4">Leaf</tissue>
    </source>
</reference>
<evidence type="ECO:0000256" key="2">
    <source>
        <dbReference type="SAM" id="MobiDB-lite"/>
    </source>
</evidence>
<sequence>MPENGDDWRCSSPARKMVSEIFEIYWSFFCVDYWILLAMVENGDDRRCITPLLYNSNICNSPEKKVGERGESYHFLELNAFLIHSMQKLQDDLQKIGEKIKHHEEKLKFLKTQANKLDESILDMQVSLGKYHSSSVSKTENESLNHFQTEEETIEQILQKEKSAAGMLCQLKIRHESQASHLALTKDVLGIVATLAKVDDENLSRLFSEYLGLETMLAIVCKTYEGVKALELHEREGKINMSSGLHGLGPSIGRPMDGRFIVICLEDLRQESQLLSWFGRSLLVNILNIVLLHRPYVGEFVADDPQRKLALLKPRLPSGECPPGFLGFAVNMINVDSMNVSCLTASGHGLRETLFYGLFSRLQVYRTRADMLLSLPCISDGALSLDGGMIRSIGVFSLGNRKDVDVRFPISSGTSNLPSDYIETEDQIKVMKWEKERIVEDMQREQALLDYAKKNFEQKKLEFVKFLAESSSYLTQLVDAKVQYWTLEGKNFKLDHCWTILQYSIKWQINEVAKYSKTPTTATDSNQHFSSSSRMPDTPISLNSDQDPIGHTVDSPGTKRPSGRKAEKEVRRKSRVEKTSSFRICNLIEKFNKQACDTEERKARIEERKIRIMEDMNEREQKEEDDTIMMLDTSNMDPIAKAYYKQRKSEVLAKILAHATSSNLYVPLPPP</sequence>
<organism evidence="4 5">
    <name type="scientific">Tetracentron sinense</name>
    <name type="common">Spur-leaf</name>
    <dbReference type="NCBI Taxonomy" id="13715"/>
    <lineage>
        <taxon>Eukaryota</taxon>
        <taxon>Viridiplantae</taxon>
        <taxon>Streptophyta</taxon>
        <taxon>Embryophyta</taxon>
        <taxon>Tracheophyta</taxon>
        <taxon>Spermatophyta</taxon>
        <taxon>Magnoliopsida</taxon>
        <taxon>Trochodendrales</taxon>
        <taxon>Trochodendraceae</taxon>
        <taxon>Tetracentron</taxon>
    </lineage>
</organism>
<evidence type="ECO:0000259" key="3">
    <source>
        <dbReference type="Pfam" id="PF14303"/>
    </source>
</evidence>
<dbReference type="OrthoDB" id="10036779at2759"/>
<protein>
    <recommendedName>
        <fullName evidence="3">No apical meristem-associated C-terminal domain-containing protein</fullName>
    </recommendedName>
</protein>
<feature type="compositionally biased region" description="Basic and acidic residues" evidence="2">
    <location>
        <begin position="564"/>
        <end position="575"/>
    </location>
</feature>
<dbReference type="PANTHER" id="PTHR33566">
    <property type="entry name" value="EN/SPM-LIKE TRANSPOSON-RELATED"/>
    <property type="match status" value="1"/>
</dbReference>
<feature type="coiled-coil region" evidence="1">
    <location>
        <begin position="86"/>
        <end position="120"/>
    </location>
</feature>
<dbReference type="AlphaFoldDB" id="A0A835DUX1"/>
<keyword evidence="1" id="KW-0175">Coiled coil</keyword>